<dbReference type="Proteomes" id="UP001465331">
    <property type="component" value="Unassembled WGS sequence"/>
</dbReference>
<evidence type="ECO:0000313" key="3">
    <source>
        <dbReference type="Proteomes" id="UP001465331"/>
    </source>
</evidence>
<feature type="compositionally biased region" description="Low complexity" evidence="1">
    <location>
        <begin position="300"/>
        <end position="340"/>
    </location>
</feature>
<sequence>MLALVAACAGEVTEHAGGAPPPSPQPADMPLLGGPRGGSVWSNFCAGRADDTPLPRDPRTLVVPGVNRGKAVAFNAYWRDCDNGVPKPRTCGELRAQAALGALVGLGNGEVGSTTAFAGGAENPGMLLPAQSYNQLWRVWGLSARPDNFDELVAERYGSARSLGRNPYPLPGEDPNETDGGSGQLPMAFTQVRGADGRWSAKIGIKVCVLCHSGQLGTPADGPGLGPQPGGAGAIGDFTVAFYDFAKTALLDPRNSAALTDFGPVAGLTVATNRGTGAIDFFQLGFILFSNGDPQQLNKTPSSATPSSTAASASPVPRATPRRSCSPRRCGGSGPPRRTSTTARCPS</sequence>
<feature type="region of interest" description="Disordered" evidence="1">
    <location>
        <begin position="163"/>
        <end position="183"/>
    </location>
</feature>
<dbReference type="EMBL" id="JBEPIJ010000017">
    <property type="protein sequence ID" value="MES0874912.1"/>
    <property type="molecule type" value="Genomic_DNA"/>
</dbReference>
<name>A0ABV2ACF9_9GAMM</name>
<keyword evidence="3" id="KW-1185">Reference proteome</keyword>
<organism evidence="2 3">
    <name type="scientific">Sinimarinibacterium thermocellulolyticum</name>
    <dbReference type="NCBI Taxonomy" id="3170016"/>
    <lineage>
        <taxon>Bacteria</taxon>
        <taxon>Pseudomonadati</taxon>
        <taxon>Pseudomonadota</taxon>
        <taxon>Gammaproteobacteria</taxon>
        <taxon>Nevskiales</taxon>
        <taxon>Nevskiaceae</taxon>
        <taxon>Sinimarinibacterium</taxon>
    </lineage>
</organism>
<accession>A0ABV2ACF9</accession>
<feature type="region of interest" description="Disordered" evidence="1">
    <location>
        <begin position="296"/>
        <end position="347"/>
    </location>
</feature>
<comment type="caution">
    <text evidence="2">The sequence shown here is derived from an EMBL/GenBank/DDBJ whole genome shotgun (WGS) entry which is preliminary data.</text>
</comment>
<proteinExistence type="predicted"/>
<dbReference type="RefSeq" id="WP_352890295.1">
    <property type="nucleotide sequence ID" value="NZ_JBEPIJ010000017.1"/>
</dbReference>
<protein>
    <recommendedName>
        <fullName evidence="4">Cytochrome c domain-containing protein</fullName>
    </recommendedName>
</protein>
<evidence type="ECO:0008006" key="4">
    <source>
        <dbReference type="Google" id="ProtNLM"/>
    </source>
</evidence>
<evidence type="ECO:0000256" key="1">
    <source>
        <dbReference type="SAM" id="MobiDB-lite"/>
    </source>
</evidence>
<gene>
    <name evidence="2" type="ORF">ABSH63_12980</name>
</gene>
<evidence type="ECO:0000313" key="2">
    <source>
        <dbReference type="EMBL" id="MES0874912.1"/>
    </source>
</evidence>
<reference evidence="2 3" key="1">
    <citation type="submission" date="2024-06" db="EMBL/GenBank/DDBJ databases">
        <authorList>
            <person name="Li Z."/>
            <person name="Jiang Y."/>
        </authorList>
    </citation>
    <scope>NUCLEOTIDE SEQUENCE [LARGE SCALE GENOMIC DNA]</scope>
    <source>
        <strain evidence="2 3">HSW-8</strain>
    </source>
</reference>